<proteinExistence type="predicted"/>
<evidence type="ECO:0000313" key="1">
    <source>
        <dbReference type="EMBL" id="SOQ47754.1"/>
    </source>
</evidence>
<gene>
    <name evidence="1" type="ORF">SFRICE_041592</name>
</gene>
<sequence length="99" mass="10910">MPARAKKSTPNRVLTFLPGNTRNWHLTRRPTIITSVSADSKFLHPCVPSARRTKRLVSVNRTPELTKIRCKSGLAMLCVAPVSTTATPLRPSTLIFTIG</sequence>
<organism evidence="1">
    <name type="scientific">Spodoptera frugiperda</name>
    <name type="common">Fall armyworm</name>
    <dbReference type="NCBI Taxonomy" id="7108"/>
    <lineage>
        <taxon>Eukaryota</taxon>
        <taxon>Metazoa</taxon>
        <taxon>Ecdysozoa</taxon>
        <taxon>Arthropoda</taxon>
        <taxon>Hexapoda</taxon>
        <taxon>Insecta</taxon>
        <taxon>Pterygota</taxon>
        <taxon>Neoptera</taxon>
        <taxon>Endopterygota</taxon>
        <taxon>Lepidoptera</taxon>
        <taxon>Glossata</taxon>
        <taxon>Ditrysia</taxon>
        <taxon>Noctuoidea</taxon>
        <taxon>Noctuidae</taxon>
        <taxon>Amphipyrinae</taxon>
        <taxon>Spodoptera</taxon>
    </lineage>
</organism>
<protein>
    <submittedName>
        <fullName evidence="1">SFRICE_041592</fullName>
    </submittedName>
</protein>
<accession>A0A2H1W5H1</accession>
<reference evidence="1" key="1">
    <citation type="submission" date="2016-07" db="EMBL/GenBank/DDBJ databases">
        <authorList>
            <person name="Bretaudeau A."/>
        </authorList>
    </citation>
    <scope>NUCLEOTIDE SEQUENCE</scope>
    <source>
        <strain evidence="1">Rice</strain>
        <tissue evidence="1">Whole body</tissue>
    </source>
</reference>
<dbReference type="EMBL" id="ODYU01006152">
    <property type="protein sequence ID" value="SOQ47754.1"/>
    <property type="molecule type" value="Genomic_DNA"/>
</dbReference>
<name>A0A2H1W5H1_SPOFR</name>
<dbReference type="AlphaFoldDB" id="A0A2H1W5H1"/>